<comment type="cofactor">
    <cofactor evidence="1">
        <name>heme</name>
        <dbReference type="ChEBI" id="CHEBI:30413"/>
    </cofactor>
</comment>
<keyword evidence="2 5" id="KW-0349">Heme</keyword>
<dbReference type="Proteomes" id="UP001285441">
    <property type="component" value="Unassembled WGS sequence"/>
</dbReference>
<dbReference type="AlphaFoldDB" id="A0AAE0NQH4"/>
<comment type="caution">
    <text evidence="7">The sequence shown here is derived from an EMBL/GenBank/DDBJ whole genome shotgun (WGS) entry which is preliminary data.</text>
</comment>
<evidence type="ECO:0000256" key="1">
    <source>
        <dbReference type="ARBA" id="ARBA00001971"/>
    </source>
</evidence>
<dbReference type="GO" id="GO:0016705">
    <property type="term" value="F:oxidoreductase activity, acting on paired donors, with incorporation or reduction of molecular oxygen"/>
    <property type="evidence" value="ECO:0007669"/>
    <property type="project" value="InterPro"/>
</dbReference>
<dbReference type="InterPro" id="IPR036396">
    <property type="entry name" value="Cyt_P450_sf"/>
</dbReference>
<keyword evidence="8" id="KW-1185">Reference proteome</keyword>
<name>A0AAE0NQH4_9PEZI</name>
<keyword evidence="3 5" id="KW-0479">Metal-binding</keyword>
<accession>A0AAE0NQH4</accession>
<evidence type="ECO:0000256" key="6">
    <source>
        <dbReference type="SAM" id="MobiDB-lite"/>
    </source>
</evidence>
<dbReference type="SUPFAM" id="SSF48264">
    <property type="entry name" value="Cytochrome P450"/>
    <property type="match status" value="1"/>
</dbReference>
<protein>
    <submittedName>
        <fullName evidence="7">Cytochrome P450</fullName>
    </submittedName>
</protein>
<gene>
    <name evidence="7" type="ORF">B0H63DRAFT_494607</name>
</gene>
<evidence type="ECO:0000256" key="3">
    <source>
        <dbReference type="ARBA" id="ARBA00022723"/>
    </source>
</evidence>
<comment type="similarity">
    <text evidence="5">Belongs to the cytochrome P450 family.</text>
</comment>
<sequence>MTGGKQTTTIGTGSHDAGIADGNKNKNANKYARFLVRTPRQHSGRSILGCSYPISQDVDQSEIFKKYIETPLRKHGAVYMFFGAQWNVLVHRPSFLREIFKHEDLYQKSGNQKKIPQSVLAEFLGDNIISSHGKVWRQYKSVIKPGIQNSRDIRVLSSAKNAGIAVQELLQRYTIAVTGEALFQADLHTLDARDARIHTLQMAVKKEIFKPIYMNFPFFDRFPISSRLIARRMCPKRPGSRLLAAREAGVLSKKKLLDNLTVTFVASQENPQLALISTLYLLAKSPNFIPKDTYLGYNCYSTNRDPKTWVPTANEFLPGRWGTTTEEISKQYRERRAKAEFISFHGGRRACLGDALAMLEIRMTFFALVREFQWSLDPTWVNYKTLAGPLYPRAWRLVFKDRTEGSTV</sequence>
<feature type="compositionally biased region" description="Low complexity" evidence="6">
    <location>
        <begin position="1"/>
        <end position="13"/>
    </location>
</feature>
<dbReference type="InterPro" id="IPR001128">
    <property type="entry name" value="Cyt_P450"/>
</dbReference>
<keyword evidence="5" id="KW-0503">Monooxygenase</keyword>
<dbReference type="InterPro" id="IPR017972">
    <property type="entry name" value="Cyt_P450_CS"/>
</dbReference>
<proteinExistence type="inferred from homology"/>
<keyword evidence="4 5" id="KW-0408">Iron</keyword>
<dbReference type="PANTHER" id="PTHR24305:SF223">
    <property type="entry name" value="CYTOCHROME P450-DIT2"/>
    <property type="match status" value="1"/>
</dbReference>
<dbReference type="Pfam" id="PF00067">
    <property type="entry name" value="p450"/>
    <property type="match status" value="1"/>
</dbReference>
<keyword evidence="5" id="KW-0560">Oxidoreductase</keyword>
<evidence type="ECO:0000256" key="5">
    <source>
        <dbReference type="RuleBase" id="RU000461"/>
    </source>
</evidence>
<organism evidence="7 8">
    <name type="scientific">Podospora didyma</name>
    <dbReference type="NCBI Taxonomy" id="330526"/>
    <lineage>
        <taxon>Eukaryota</taxon>
        <taxon>Fungi</taxon>
        <taxon>Dikarya</taxon>
        <taxon>Ascomycota</taxon>
        <taxon>Pezizomycotina</taxon>
        <taxon>Sordariomycetes</taxon>
        <taxon>Sordariomycetidae</taxon>
        <taxon>Sordariales</taxon>
        <taxon>Podosporaceae</taxon>
        <taxon>Podospora</taxon>
    </lineage>
</organism>
<evidence type="ECO:0000313" key="7">
    <source>
        <dbReference type="EMBL" id="KAK3385790.1"/>
    </source>
</evidence>
<dbReference type="GO" id="GO:0005506">
    <property type="term" value="F:iron ion binding"/>
    <property type="evidence" value="ECO:0007669"/>
    <property type="project" value="InterPro"/>
</dbReference>
<dbReference type="PROSITE" id="PS00086">
    <property type="entry name" value="CYTOCHROME_P450"/>
    <property type="match status" value="1"/>
</dbReference>
<feature type="region of interest" description="Disordered" evidence="6">
    <location>
        <begin position="1"/>
        <end position="24"/>
    </location>
</feature>
<evidence type="ECO:0000256" key="4">
    <source>
        <dbReference type="ARBA" id="ARBA00023004"/>
    </source>
</evidence>
<evidence type="ECO:0000256" key="2">
    <source>
        <dbReference type="ARBA" id="ARBA00022617"/>
    </source>
</evidence>
<dbReference type="Gene3D" id="1.10.630.10">
    <property type="entry name" value="Cytochrome P450"/>
    <property type="match status" value="2"/>
</dbReference>
<dbReference type="InterPro" id="IPR050121">
    <property type="entry name" value="Cytochrome_P450_monoxygenase"/>
</dbReference>
<dbReference type="EMBL" id="JAULSW010000004">
    <property type="protein sequence ID" value="KAK3385790.1"/>
    <property type="molecule type" value="Genomic_DNA"/>
</dbReference>
<dbReference type="GO" id="GO:0004497">
    <property type="term" value="F:monooxygenase activity"/>
    <property type="evidence" value="ECO:0007669"/>
    <property type="project" value="UniProtKB-KW"/>
</dbReference>
<dbReference type="GO" id="GO:0020037">
    <property type="term" value="F:heme binding"/>
    <property type="evidence" value="ECO:0007669"/>
    <property type="project" value="InterPro"/>
</dbReference>
<reference evidence="7" key="1">
    <citation type="journal article" date="2023" name="Mol. Phylogenet. Evol.">
        <title>Genome-scale phylogeny and comparative genomics of the fungal order Sordariales.</title>
        <authorList>
            <person name="Hensen N."/>
            <person name="Bonometti L."/>
            <person name="Westerberg I."/>
            <person name="Brannstrom I.O."/>
            <person name="Guillou S."/>
            <person name="Cros-Aarteil S."/>
            <person name="Calhoun S."/>
            <person name="Haridas S."/>
            <person name="Kuo A."/>
            <person name="Mondo S."/>
            <person name="Pangilinan J."/>
            <person name="Riley R."/>
            <person name="LaButti K."/>
            <person name="Andreopoulos B."/>
            <person name="Lipzen A."/>
            <person name="Chen C."/>
            <person name="Yan M."/>
            <person name="Daum C."/>
            <person name="Ng V."/>
            <person name="Clum A."/>
            <person name="Steindorff A."/>
            <person name="Ohm R.A."/>
            <person name="Martin F."/>
            <person name="Silar P."/>
            <person name="Natvig D.O."/>
            <person name="Lalanne C."/>
            <person name="Gautier V."/>
            <person name="Ament-Velasquez S.L."/>
            <person name="Kruys A."/>
            <person name="Hutchinson M.I."/>
            <person name="Powell A.J."/>
            <person name="Barry K."/>
            <person name="Miller A.N."/>
            <person name="Grigoriev I.V."/>
            <person name="Debuchy R."/>
            <person name="Gladieux P."/>
            <person name="Hiltunen Thoren M."/>
            <person name="Johannesson H."/>
        </authorList>
    </citation>
    <scope>NUCLEOTIDE SEQUENCE</scope>
    <source>
        <strain evidence="7">CBS 232.78</strain>
    </source>
</reference>
<reference evidence="7" key="2">
    <citation type="submission" date="2023-06" db="EMBL/GenBank/DDBJ databases">
        <authorList>
            <consortium name="Lawrence Berkeley National Laboratory"/>
            <person name="Haridas S."/>
            <person name="Hensen N."/>
            <person name="Bonometti L."/>
            <person name="Westerberg I."/>
            <person name="Brannstrom I.O."/>
            <person name="Guillou S."/>
            <person name="Cros-Aarteil S."/>
            <person name="Calhoun S."/>
            <person name="Kuo A."/>
            <person name="Mondo S."/>
            <person name="Pangilinan J."/>
            <person name="Riley R."/>
            <person name="LaButti K."/>
            <person name="Andreopoulos B."/>
            <person name="Lipzen A."/>
            <person name="Chen C."/>
            <person name="Yanf M."/>
            <person name="Daum C."/>
            <person name="Ng V."/>
            <person name="Clum A."/>
            <person name="Steindorff A."/>
            <person name="Ohm R."/>
            <person name="Martin F."/>
            <person name="Silar P."/>
            <person name="Natvig D."/>
            <person name="Lalanne C."/>
            <person name="Gautier V."/>
            <person name="Ament-velasquez S.L."/>
            <person name="Kruys A."/>
            <person name="Hutchinson M.I."/>
            <person name="Powell A.J."/>
            <person name="Barry K."/>
            <person name="Miller A.N."/>
            <person name="Grigoriev I.V."/>
            <person name="Debuchy R."/>
            <person name="Gladieux P."/>
            <person name="Thoren M.H."/>
            <person name="Johannesson H."/>
        </authorList>
    </citation>
    <scope>NUCLEOTIDE SEQUENCE</scope>
    <source>
        <strain evidence="7">CBS 232.78</strain>
    </source>
</reference>
<evidence type="ECO:0000313" key="8">
    <source>
        <dbReference type="Proteomes" id="UP001285441"/>
    </source>
</evidence>
<dbReference type="PANTHER" id="PTHR24305">
    <property type="entry name" value="CYTOCHROME P450"/>
    <property type="match status" value="1"/>
</dbReference>